<dbReference type="InterPro" id="IPR050955">
    <property type="entry name" value="Plant_Biomass_Hydrol_Est"/>
</dbReference>
<dbReference type="PANTHER" id="PTHR43037:SF1">
    <property type="entry name" value="BLL1128 PROTEIN"/>
    <property type="match status" value="1"/>
</dbReference>
<evidence type="ECO:0000256" key="1">
    <source>
        <dbReference type="ARBA" id="ARBA00022729"/>
    </source>
</evidence>
<dbReference type="PANTHER" id="PTHR43037">
    <property type="entry name" value="UNNAMED PRODUCT-RELATED"/>
    <property type="match status" value="1"/>
</dbReference>
<reference evidence="4 5" key="1">
    <citation type="submission" date="2022-11" db="EMBL/GenBank/DDBJ databases">
        <title>Minimal conservation of predation-associated metabolite biosynthetic gene clusters underscores biosynthetic potential of Myxococcota including descriptions for ten novel species: Archangium lansinium sp. nov., Myxococcus landrumus sp. nov., Nannocystis bai.</title>
        <authorList>
            <person name="Ahearne A."/>
            <person name="Stevens C."/>
            <person name="Dowd S."/>
        </authorList>
    </citation>
    <scope>NUCLEOTIDE SEQUENCE [LARGE SCALE GENOMIC DNA]</scope>
    <source>
        <strain evidence="4 5">NCWAL01</strain>
    </source>
</reference>
<proteinExistence type="predicted"/>
<evidence type="ECO:0000313" key="5">
    <source>
        <dbReference type="Proteomes" id="UP001221838"/>
    </source>
</evidence>
<dbReference type="EMBL" id="JAQNDM010000002">
    <property type="protein sequence ID" value="MDC0712555.1"/>
    <property type="molecule type" value="Genomic_DNA"/>
</dbReference>
<evidence type="ECO:0000256" key="2">
    <source>
        <dbReference type="ARBA" id="ARBA00022801"/>
    </source>
</evidence>
<dbReference type="NCBIfam" id="TIGR01840">
    <property type="entry name" value="esterase_phb"/>
    <property type="match status" value="1"/>
</dbReference>
<comment type="caution">
    <text evidence="4">The sequence shown here is derived from an EMBL/GenBank/DDBJ whole genome shotgun (WGS) entry which is preliminary data.</text>
</comment>
<dbReference type="Proteomes" id="UP001221838">
    <property type="component" value="Unassembled WGS sequence"/>
</dbReference>
<dbReference type="InterPro" id="IPR013783">
    <property type="entry name" value="Ig-like_fold"/>
</dbReference>
<dbReference type="Pfam" id="PF10503">
    <property type="entry name" value="Esterase_PHB"/>
    <property type="match status" value="1"/>
</dbReference>
<dbReference type="Gene3D" id="2.60.40.10">
    <property type="entry name" value="Immunoglobulins"/>
    <property type="match status" value="2"/>
</dbReference>
<feature type="signal peptide" evidence="3">
    <location>
        <begin position="1"/>
        <end position="25"/>
    </location>
</feature>
<evidence type="ECO:0000256" key="3">
    <source>
        <dbReference type="SAM" id="SignalP"/>
    </source>
</evidence>
<dbReference type="RefSeq" id="WP_272142690.1">
    <property type="nucleotide sequence ID" value="NZ_JAQNDM010000002.1"/>
</dbReference>
<keyword evidence="5" id="KW-1185">Reference proteome</keyword>
<dbReference type="Pfam" id="PF17957">
    <property type="entry name" value="Big_7"/>
    <property type="match status" value="2"/>
</dbReference>
<feature type="chain" id="PRO_5045053689" evidence="3">
    <location>
        <begin position="26"/>
        <end position="694"/>
    </location>
</feature>
<dbReference type="InterPro" id="IPR029058">
    <property type="entry name" value="AB_hydrolase_fold"/>
</dbReference>
<organism evidence="4 5">
    <name type="scientific">Stigmatella ashevillensis</name>
    <dbReference type="NCBI Taxonomy" id="2995309"/>
    <lineage>
        <taxon>Bacteria</taxon>
        <taxon>Pseudomonadati</taxon>
        <taxon>Myxococcota</taxon>
        <taxon>Myxococcia</taxon>
        <taxon>Myxococcales</taxon>
        <taxon>Cystobacterineae</taxon>
        <taxon>Archangiaceae</taxon>
        <taxon>Stigmatella</taxon>
    </lineage>
</organism>
<keyword evidence="1 3" id="KW-0732">Signal</keyword>
<gene>
    <name evidence="4" type="ORF">POL68_29095</name>
</gene>
<dbReference type="Gene3D" id="3.40.50.1820">
    <property type="entry name" value="alpha/beta hydrolase"/>
    <property type="match status" value="1"/>
</dbReference>
<dbReference type="InterPro" id="IPR010126">
    <property type="entry name" value="Esterase_phb"/>
</dbReference>
<keyword evidence="2" id="KW-0378">Hydrolase</keyword>
<name>A0ABT5DFW4_9BACT</name>
<evidence type="ECO:0000313" key="4">
    <source>
        <dbReference type="EMBL" id="MDC0712555.1"/>
    </source>
</evidence>
<protein>
    <submittedName>
        <fullName evidence="4">PHB depolymerase family esterase</fullName>
    </submittedName>
</protein>
<sequence length="694" mass="71472">MRLLRLGCLVGGLLALNGLGCGAPAQSETTPEEPLELGTAGSALTQVASFGSNPGALKMYKYVPANLPANAPLVVAMHGCTQTASGYELTGWSALADVLKFAVVYPEQQRANNQNNCFNWFELGDVARGQGEALSIKQMVDTMRTEHGIDPSRVFVTGLSAGGAMTHVMAAAYPDVFAGAAVMAGLPYKCATSMTNAFTCMSPGVDKTPAQWKDLVRGAYTGYTGAYPRISLWHGTSDYTVKNSNQTEGLEQWTAVHGIDMTEDVSETVSGALHKVYKDAAGKALVETYSLSGMGHGTPIDPAFKFPGSTVGCGTAGAYVLDTDICSTWYVAKFFGLDNNTSDTVAPTVSLTSPAPGASVSGTVQVTANASDNTGVSKVEFFIDNVPVGSDTTTPYAYSWNSATATSGTHVLTAKASDAAGNVTTSSAVTVTVTGGVSDTTPPTVSLTSPNAGASVTGTVSVTASASDNTGVTRVDFFIDGALVGQGVPSQPTGTYAYTWNTASASAGSHSLQARAYDAAGNTASSSSVTVTVVSGAAAFTERFSQNGPDNTGWTLTEWALDASDQAGASGSKSILGSAVPAFNTVTRTASLSVTVPANAKLTYWRKLDLYGANIMASATFRVVVTNGTDQVVDTVTKSGLGAVTESTWTQRAGIDLSAYAQQTVTLKFVVTATDTGSTISRAKAWVDSITLAP</sequence>
<accession>A0ABT5DFW4</accession>
<dbReference type="SUPFAM" id="SSF53474">
    <property type="entry name" value="alpha/beta-Hydrolases"/>
    <property type="match status" value="2"/>
</dbReference>